<dbReference type="PANTHER" id="PTHR46847">
    <property type="entry name" value="D-ALLOSE-BINDING PERIPLASMIC PROTEIN-RELATED"/>
    <property type="match status" value="1"/>
</dbReference>
<keyword evidence="7" id="KW-1185">Reference proteome</keyword>
<sequence length="327" mass="36653">MTRMVRIDQNKVFSLIKSSRRGWLNSLLVLFCCVLTAQAHAKFIAVSVSSQDNFRNTITESIEQAIDARNDYVYIEDVDNDFAEQVKQIRHYIDSGADAVIVFATGTKEQNKQLFEFAKEVPLVFINTEPVDDLFFMPPNTVYVGSNEVDSGTMQMEALAKMANYKGKIALLKGEMSHPAAVTRTEDVYNVTDQYPDMSVVAAEAGNWQRNQGYNIVEKWVKDQVDFDILVSNNDEMLLGGIMALHDSGKDVKSYYTGGVDGIHDALLAMQKGDVDVTVLQDGHRQGAAAVDVAYRMINKGFVVNPHWVPFKLITKDNYQTLLDNDQ</sequence>
<evidence type="ECO:0000256" key="3">
    <source>
        <dbReference type="ARBA" id="ARBA00022181"/>
    </source>
</evidence>
<organism evidence="6 7">
    <name type="scientific">Vibrio palustris</name>
    <dbReference type="NCBI Taxonomy" id="1918946"/>
    <lineage>
        <taxon>Bacteria</taxon>
        <taxon>Pseudomonadati</taxon>
        <taxon>Pseudomonadota</taxon>
        <taxon>Gammaproteobacteria</taxon>
        <taxon>Vibrionales</taxon>
        <taxon>Vibrionaceae</taxon>
        <taxon>Vibrio</taxon>
    </lineage>
</organism>
<dbReference type="Gene3D" id="3.40.50.2300">
    <property type="match status" value="2"/>
</dbReference>
<evidence type="ECO:0000256" key="2">
    <source>
        <dbReference type="ARBA" id="ARBA00007639"/>
    </source>
</evidence>
<dbReference type="EMBL" id="FUFT01000002">
    <property type="protein sequence ID" value="SJL83191.1"/>
    <property type="molecule type" value="Genomic_DNA"/>
</dbReference>
<comment type="similarity">
    <text evidence="2">Belongs to the bacterial solute-binding protein 2 family.</text>
</comment>
<dbReference type="STRING" id="1918946.VPAL9027_01140"/>
<keyword evidence="4" id="KW-0732">Signal</keyword>
<evidence type="ECO:0000313" key="7">
    <source>
        <dbReference type="Proteomes" id="UP000189475"/>
    </source>
</evidence>
<dbReference type="SUPFAM" id="SSF53822">
    <property type="entry name" value="Periplasmic binding protein-like I"/>
    <property type="match status" value="1"/>
</dbReference>
<dbReference type="GO" id="GO:0030313">
    <property type="term" value="C:cell envelope"/>
    <property type="evidence" value="ECO:0007669"/>
    <property type="project" value="UniProtKB-SubCell"/>
</dbReference>
<proteinExistence type="inferred from homology"/>
<dbReference type="Proteomes" id="UP000189475">
    <property type="component" value="Unassembled WGS sequence"/>
</dbReference>
<dbReference type="Pfam" id="PF13407">
    <property type="entry name" value="Peripla_BP_4"/>
    <property type="match status" value="1"/>
</dbReference>
<dbReference type="InterPro" id="IPR025997">
    <property type="entry name" value="SBP_2_dom"/>
</dbReference>
<evidence type="ECO:0000256" key="4">
    <source>
        <dbReference type="ARBA" id="ARBA00022729"/>
    </source>
</evidence>
<dbReference type="RefSeq" id="WP_159439104.1">
    <property type="nucleotide sequence ID" value="NZ_AP024887.1"/>
</dbReference>
<gene>
    <name evidence="6" type="primary">mglB</name>
    <name evidence="6" type="ORF">VPAL9027_01140</name>
</gene>
<evidence type="ECO:0000256" key="1">
    <source>
        <dbReference type="ARBA" id="ARBA00004196"/>
    </source>
</evidence>
<protein>
    <recommendedName>
        <fullName evidence="3">Autoinducer 2-binding periplasmic protein LuxP</fullName>
    </recommendedName>
</protein>
<name>A0A1R4B2R3_9VIBR</name>
<dbReference type="InterPro" id="IPR028082">
    <property type="entry name" value="Peripla_BP_I"/>
</dbReference>
<feature type="domain" description="Periplasmic binding protein" evidence="5">
    <location>
        <begin position="44"/>
        <end position="299"/>
    </location>
</feature>
<dbReference type="OrthoDB" id="4827464at2"/>
<comment type="subcellular location">
    <subcellularLocation>
        <location evidence="1">Cell envelope</location>
    </subcellularLocation>
</comment>
<dbReference type="GO" id="GO:0055085">
    <property type="term" value="P:transmembrane transport"/>
    <property type="evidence" value="ECO:0007669"/>
    <property type="project" value="UniProtKB-ARBA"/>
</dbReference>
<evidence type="ECO:0000313" key="6">
    <source>
        <dbReference type="EMBL" id="SJL83191.1"/>
    </source>
</evidence>
<dbReference type="GO" id="GO:0030246">
    <property type="term" value="F:carbohydrate binding"/>
    <property type="evidence" value="ECO:0007669"/>
    <property type="project" value="UniProtKB-ARBA"/>
</dbReference>
<evidence type="ECO:0000259" key="5">
    <source>
        <dbReference type="Pfam" id="PF13407"/>
    </source>
</evidence>
<reference evidence="6 7" key="1">
    <citation type="submission" date="2017-02" db="EMBL/GenBank/DDBJ databases">
        <authorList>
            <person name="Peterson S.W."/>
        </authorList>
    </citation>
    <scope>NUCLEOTIDE SEQUENCE [LARGE SCALE GENOMIC DNA]</scope>
    <source>
        <strain evidence="6 7">CECT 9027</strain>
    </source>
</reference>
<dbReference type="AlphaFoldDB" id="A0A1R4B2R3"/>
<dbReference type="PANTHER" id="PTHR46847:SF1">
    <property type="entry name" value="D-ALLOSE-BINDING PERIPLASMIC PROTEIN-RELATED"/>
    <property type="match status" value="1"/>
</dbReference>
<accession>A0A1R4B2R3</accession>